<feature type="transmembrane region" description="Helical" evidence="12">
    <location>
        <begin position="64"/>
        <end position="83"/>
    </location>
</feature>
<feature type="transmembrane region" description="Helical" evidence="12">
    <location>
        <begin position="95"/>
        <end position="118"/>
    </location>
</feature>
<dbReference type="STRING" id="7070.D6WH77"/>
<dbReference type="InParanoid" id="D6WH77"/>
<evidence type="ECO:0000256" key="6">
    <source>
        <dbReference type="ARBA" id="ARBA00022989"/>
    </source>
</evidence>
<dbReference type="GO" id="GO:0006814">
    <property type="term" value="P:sodium ion transport"/>
    <property type="evidence" value="ECO:0000318"/>
    <property type="project" value="GO_Central"/>
</dbReference>
<accession>D6WH77</accession>
<dbReference type="PANTHER" id="PTHR42985:SF21">
    <property type="entry name" value="SODIUM-DEPENDENT MULTIVITAMIN TRANSPORTER-LIKE PROTEIN"/>
    <property type="match status" value="1"/>
</dbReference>
<dbReference type="InterPro" id="IPR051163">
    <property type="entry name" value="Sodium:Solute_Symporter_SSF"/>
</dbReference>
<name>D6WH77_TRICA</name>
<sequence length="635" mass="69634">MAGLTTLLPDVAKIVPKVSFSWYDYILFCVMLGLSALIGVYFGCFGSKQRSADEYLMGNKKMKVFPISVSLVASHVSGITLLAVPADIYRYGASYWLLIIAAIFVTFTTIYVYLPVFYKLQITSTYEYLERRFDNRNRMFASFLFALGLFLYLPIVIYIPALALSAATGINIHLITPVVCGVCIFYTTLGGLKAVVWTDTLQFTITTGAVIAIFVIGVRAGGGFGAIWSKALEGHRLDIFDFDPDPTKRDSFWITSIGMSIGWLSMVGIHQSCVQKFLSVSTFQESKQCVIYFSIGISIVSSFSVFTGLMMYARYANCDPFTTGTVQKNDQLLPYYVMDVASYVPGLSGLFIAGIFCAALSTLSACLNCLAGTMYEDFISKIIGHVEEKTTTYILKLLVVITGVVCTVLVFVIEHLGGILALAISLAGVTSGPLLGMFTLGVLFPKASSKGSLYGAIIALLFASWIVTMAQYYKAQGSIVDVPKPTSVDGCLANFTTLSPLTTLNSTLSSLESVATEDITIENSTISQLLSNFTQATENGEKPKPFFLFRISHYYYTGVGALVTIICGLLISYVLENDDPPVHRDLISPVVHFALPNDDDMQKEKNKDYYSVEKALHLVTTNWEKNEDDAKIIKS</sequence>
<feature type="transmembrane region" description="Helical" evidence="12">
    <location>
        <begin position="174"/>
        <end position="196"/>
    </location>
</feature>
<protein>
    <submittedName>
        <fullName evidence="13">Sodium-dependent multivitamin transporter-like Protein</fullName>
    </submittedName>
</protein>
<reference evidence="13 14" key="1">
    <citation type="journal article" date="2008" name="Nature">
        <title>The genome of the model beetle and pest Tribolium castaneum.</title>
        <authorList>
            <consortium name="Tribolium Genome Sequencing Consortium"/>
            <person name="Richards S."/>
            <person name="Gibbs R.A."/>
            <person name="Weinstock G.M."/>
            <person name="Brown S.J."/>
            <person name="Denell R."/>
            <person name="Beeman R.W."/>
            <person name="Gibbs R."/>
            <person name="Beeman R.W."/>
            <person name="Brown S.J."/>
            <person name="Bucher G."/>
            <person name="Friedrich M."/>
            <person name="Grimmelikhuijzen C.J."/>
            <person name="Klingler M."/>
            <person name="Lorenzen M."/>
            <person name="Richards S."/>
            <person name="Roth S."/>
            <person name="Schroder R."/>
            <person name="Tautz D."/>
            <person name="Zdobnov E.M."/>
            <person name="Muzny D."/>
            <person name="Gibbs R.A."/>
            <person name="Weinstock G.M."/>
            <person name="Attaway T."/>
            <person name="Bell S."/>
            <person name="Buhay C.J."/>
            <person name="Chandrabose M.N."/>
            <person name="Chavez D."/>
            <person name="Clerk-Blankenburg K.P."/>
            <person name="Cree A."/>
            <person name="Dao M."/>
            <person name="Davis C."/>
            <person name="Chacko J."/>
            <person name="Dinh H."/>
            <person name="Dugan-Rocha S."/>
            <person name="Fowler G."/>
            <person name="Garner T.T."/>
            <person name="Garnes J."/>
            <person name="Gnirke A."/>
            <person name="Hawes A."/>
            <person name="Hernandez J."/>
            <person name="Hines S."/>
            <person name="Holder M."/>
            <person name="Hume J."/>
            <person name="Jhangiani S.N."/>
            <person name="Joshi V."/>
            <person name="Khan Z.M."/>
            <person name="Jackson L."/>
            <person name="Kovar C."/>
            <person name="Kowis A."/>
            <person name="Lee S."/>
            <person name="Lewis L.R."/>
            <person name="Margolis J."/>
            <person name="Morgan M."/>
            <person name="Nazareth L.V."/>
            <person name="Nguyen N."/>
            <person name="Okwuonu G."/>
            <person name="Parker D."/>
            <person name="Richards S."/>
            <person name="Ruiz S.J."/>
            <person name="Santibanez J."/>
            <person name="Savard J."/>
            <person name="Scherer S.E."/>
            <person name="Schneider B."/>
            <person name="Sodergren E."/>
            <person name="Tautz D."/>
            <person name="Vattahil S."/>
            <person name="Villasana D."/>
            <person name="White C.S."/>
            <person name="Wright R."/>
            <person name="Park Y."/>
            <person name="Beeman R.W."/>
            <person name="Lord J."/>
            <person name="Oppert B."/>
            <person name="Lorenzen M."/>
            <person name="Brown S."/>
            <person name="Wang L."/>
            <person name="Savard J."/>
            <person name="Tautz D."/>
            <person name="Richards S."/>
            <person name="Weinstock G."/>
            <person name="Gibbs R.A."/>
            <person name="Liu Y."/>
            <person name="Worley K."/>
            <person name="Weinstock G."/>
            <person name="Elsik C.G."/>
            <person name="Reese J.T."/>
            <person name="Elhaik E."/>
            <person name="Landan G."/>
            <person name="Graur D."/>
            <person name="Arensburger P."/>
            <person name="Atkinson P."/>
            <person name="Beeman R.W."/>
            <person name="Beidler J."/>
            <person name="Brown S.J."/>
            <person name="Demuth J.P."/>
            <person name="Drury D.W."/>
            <person name="Du Y.Z."/>
            <person name="Fujiwara H."/>
            <person name="Lorenzen M."/>
            <person name="Maselli V."/>
            <person name="Osanai M."/>
            <person name="Park Y."/>
            <person name="Robertson H.M."/>
            <person name="Tu Z."/>
            <person name="Wang J.J."/>
            <person name="Wang S."/>
            <person name="Richards S."/>
            <person name="Song H."/>
            <person name="Zhang L."/>
            <person name="Sodergren E."/>
            <person name="Werner D."/>
            <person name="Stanke M."/>
            <person name="Morgenstern B."/>
            <person name="Solovyev V."/>
            <person name="Kosarev P."/>
            <person name="Brown G."/>
            <person name="Chen H.C."/>
            <person name="Ermolaeva O."/>
            <person name="Hlavina W."/>
            <person name="Kapustin Y."/>
            <person name="Kiryutin B."/>
            <person name="Kitts P."/>
            <person name="Maglott D."/>
            <person name="Pruitt K."/>
            <person name="Sapojnikov V."/>
            <person name="Souvorov A."/>
            <person name="Mackey A.J."/>
            <person name="Waterhouse R.M."/>
            <person name="Wyder S."/>
            <person name="Zdobnov E.M."/>
            <person name="Zdobnov E.M."/>
            <person name="Wyder S."/>
            <person name="Kriventseva E.V."/>
            <person name="Kadowaki T."/>
            <person name="Bork P."/>
            <person name="Aranda M."/>
            <person name="Bao R."/>
            <person name="Beermann A."/>
            <person name="Berns N."/>
            <person name="Bolognesi R."/>
            <person name="Bonneton F."/>
            <person name="Bopp D."/>
            <person name="Brown S.J."/>
            <person name="Bucher G."/>
            <person name="Butts T."/>
            <person name="Chaumot A."/>
            <person name="Denell R.E."/>
            <person name="Ferrier D.E."/>
            <person name="Friedrich M."/>
            <person name="Gordon C.M."/>
            <person name="Jindra M."/>
            <person name="Klingler M."/>
            <person name="Lan Q."/>
            <person name="Lattorff H.M."/>
            <person name="Laudet V."/>
            <person name="von Levetsow C."/>
            <person name="Liu Z."/>
            <person name="Lutz R."/>
            <person name="Lynch J.A."/>
            <person name="da Fonseca R.N."/>
            <person name="Posnien N."/>
            <person name="Reuter R."/>
            <person name="Roth S."/>
            <person name="Savard J."/>
            <person name="Schinko J.B."/>
            <person name="Schmitt C."/>
            <person name="Schoppmeier M."/>
            <person name="Schroder R."/>
            <person name="Shippy T.D."/>
            <person name="Simonnet F."/>
            <person name="Marques-Souza H."/>
            <person name="Tautz D."/>
            <person name="Tomoyasu Y."/>
            <person name="Trauner J."/>
            <person name="Van der Zee M."/>
            <person name="Vervoort M."/>
            <person name="Wittkopp N."/>
            <person name="Wimmer E.A."/>
            <person name="Yang X."/>
            <person name="Jones A.K."/>
            <person name="Sattelle D.B."/>
            <person name="Ebert P.R."/>
            <person name="Nelson D."/>
            <person name="Scott J.G."/>
            <person name="Beeman R.W."/>
            <person name="Muthukrishnan S."/>
            <person name="Kramer K.J."/>
            <person name="Arakane Y."/>
            <person name="Beeman R.W."/>
            <person name="Zhu Q."/>
            <person name="Hogenkamp D."/>
            <person name="Dixit R."/>
            <person name="Oppert B."/>
            <person name="Jiang H."/>
            <person name="Zou Z."/>
            <person name="Marshall J."/>
            <person name="Elpidina E."/>
            <person name="Vinokurov K."/>
            <person name="Oppert C."/>
            <person name="Zou Z."/>
            <person name="Evans J."/>
            <person name="Lu Z."/>
            <person name="Zhao P."/>
            <person name="Sumathipala N."/>
            <person name="Altincicek B."/>
            <person name="Vilcinskas A."/>
            <person name="Williams M."/>
            <person name="Hultmark D."/>
            <person name="Hetru C."/>
            <person name="Jiang H."/>
            <person name="Grimmelikhuijzen C.J."/>
            <person name="Hauser F."/>
            <person name="Cazzamali G."/>
            <person name="Williamson M."/>
            <person name="Park Y."/>
            <person name="Li B."/>
            <person name="Tanaka Y."/>
            <person name="Predel R."/>
            <person name="Neupert S."/>
            <person name="Schachtner J."/>
            <person name="Verleyen P."/>
            <person name="Raible F."/>
            <person name="Bork P."/>
            <person name="Friedrich M."/>
            <person name="Walden K.K."/>
            <person name="Robertson H.M."/>
            <person name="Angeli S."/>
            <person name="Foret S."/>
            <person name="Bucher G."/>
            <person name="Schuetz S."/>
            <person name="Maleszka R."/>
            <person name="Wimmer E.A."/>
            <person name="Beeman R.W."/>
            <person name="Lorenzen M."/>
            <person name="Tomoyasu Y."/>
            <person name="Miller S.C."/>
            <person name="Grossmann D."/>
            <person name="Bucher G."/>
        </authorList>
    </citation>
    <scope>NUCLEOTIDE SEQUENCE [LARGE SCALE GENOMIC DNA]</scope>
    <source>
        <strain evidence="13 14">Georgia GA2</strain>
    </source>
</reference>
<evidence type="ECO:0000313" key="13">
    <source>
        <dbReference type="EMBL" id="EFA00982.1"/>
    </source>
</evidence>
<keyword evidence="5 12" id="KW-0812">Transmembrane</keyword>
<evidence type="ECO:0000256" key="2">
    <source>
        <dbReference type="ARBA" id="ARBA00006434"/>
    </source>
</evidence>
<keyword evidence="9 12" id="KW-0472">Membrane</keyword>
<dbReference type="GO" id="GO:0015293">
    <property type="term" value="F:symporter activity"/>
    <property type="evidence" value="ECO:0000318"/>
    <property type="project" value="GO_Central"/>
</dbReference>
<dbReference type="OrthoDB" id="6132759at2759"/>
<evidence type="ECO:0000256" key="7">
    <source>
        <dbReference type="ARBA" id="ARBA00023053"/>
    </source>
</evidence>
<dbReference type="PANTHER" id="PTHR42985">
    <property type="entry name" value="SODIUM-COUPLED MONOCARBOXYLATE TRANSPORTER"/>
    <property type="match status" value="1"/>
</dbReference>
<evidence type="ECO:0000256" key="12">
    <source>
        <dbReference type="SAM" id="Phobius"/>
    </source>
</evidence>
<evidence type="ECO:0000256" key="4">
    <source>
        <dbReference type="ARBA" id="ARBA00022475"/>
    </source>
</evidence>
<dbReference type="CDD" id="cd11492">
    <property type="entry name" value="SLC5sbd_NIS-SMVT"/>
    <property type="match status" value="1"/>
</dbReference>
<keyword evidence="3" id="KW-0813">Transport</keyword>
<keyword evidence="8" id="KW-0406">Ion transport</keyword>
<gene>
    <name evidence="13" type="primary">AUGUSTUS-3.0.2_03895</name>
    <name evidence="13" type="ORF">TcasGA2_TC003895</name>
</gene>
<keyword evidence="14" id="KW-1185">Reference proteome</keyword>
<evidence type="ECO:0000256" key="9">
    <source>
        <dbReference type="ARBA" id="ARBA00023136"/>
    </source>
</evidence>
<proteinExistence type="inferred from homology"/>
<dbReference type="InterPro" id="IPR001734">
    <property type="entry name" value="Na/solute_symporter"/>
</dbReference>
<dbReference type="KEGG" id="tca:658032"/>
<feature type="transmembrane region" description="Helical" evidence="12">
    <location>
        <begin position="451"/>
        <end position="473"/>
    </location>
</feature>
<feature type="transmembrane region" description="Helical" evidence="12">
    <location>
        <begin position="350"/>
        <end position="372"/>
    </location>
</feature>
<dbReference type="Gene3D" id="1.20.1730.10">
    <property type="entry name" value="Sodium/glucose cotransporter"/>
    <property type="match status" value="1"/>
</dbReference>
<feature type="transmembrane region" description="Helical" evidence="12">
    <location>
        <begin position="393"/>
        <end position="413"/>
    </location>
</feature>
<dbReference type="PROSITE" id="PS50283">
    <property type="entry name" value="NA_SOLUT_SYMP_3"/>
    <property type="match status" value="1"/>
</dbReference>
<evidence type="ECO:0000256" key="5">
    <source>
        <dbReference type="ARBA" id="ARBA00022692"/>
    </source>
</evidence>
<feature type="transmembrane region" description="Helical" evidence="12">
    <location>
        <begin position="139"/>
        <end position="162"/>
    </location>
</feature>
<reference evidence="13 14" key="2">
    <citation type="journal article" date="2010" name="Nucleic Acids Res.">
        <title>BeetleBase in 2010: revisions to provide comprehensive genomic information for Tribolium castaneum.</title>
        <authorList>
            <person name="Kim H.S."/>
            <person name="Murphy T."/>
            <person name="Xia J."/>
            <person name="Caragea D."/>
            <person name="Park Y."/>
            <person name="Beeman R.W."/>
            <person name="Lorenzen M.D."/>
            <person name="Butcher S."/>
            <person name="Manak J.R."/>
            <person name="Brown S.J."/>
        </authorList>
    </citation>
    <scope>GENOME REANNOTATION</scope>
    <source>
        <strain evidence="13 14">Georgia GA2</strain>
    </source>
</reference>
<dbReference type="eggNOG" id="KOG2349">
    <property type="taxonomic scope" value="Eukaryota"/>
</dbReference>
<keyword evidence="4" id="KW-1003">Cell membrane</keyword>
<feature type="transmembrane region" description="Helical" evidence="12">
    <location>
        <begin position="25"/>
        <end position="44"/>
    </location>
</feature>
<dbReference type="EMBL" id="KQ971330">
    <property type="protein sequence ID" value="EFA00982.1"/>
    <property type="molecule type" value="Genomic_DNA"/>
</dbReference>
<feature type="transmembrane region" description="Helical" evidence="12">
    <location>
        <begin position="554"/>
        <end position="575"/>
    </location>
</feature>
<dbReference type="PhylomeDB" id="D6WH77"/>
<keyword evidence="7" id="KW-0915">Sodium</keyword>
<dbReference type="AlphaFoldDB" id="D6WH77"/>
<comment type="subcellular location">
    <subcellularLocation>
        <location evidence="1">Cell membrane</location>
        <topology evidence="1">Multi-pass membrane protein</topology>
    </subcellularLocation>
</comment>
<keyword evidence="6 12" id="KW-1133">Transmembrane helix</keyword>
<evidence type="ECO:0000256" key="1">
    <source>
        <dbReference type="ARBA" id="ARBA00004651"/>
    </source>
</evidence>
<dbReference type="HOGENOM" id="CLU_018808_11_1_1"/>
<dbReference type="GO" id="GO:0005886">
    <property type="term" value="C:plasma membrane"/>
    <property type="evidence" value="ECO:0007669"/>
    <property type="project" value="UniProtKB-SubCell"/>
</dbReference>
<dbReference type="Pfam" id="PF00474">
    <property type="entry name" value="SSF"/>
    <property type="match status" value="1"/>
</dbReference>
<evidence type="ECO:0000256" key="8">
    <source>
        <dbReference type="ARBA" id="ARBA00023065"/>
    </source>
</evidence>
<dbReference type="NCBIfam" id="TIGR00813">
    <property type="entry name" value="sss"/>
    <property type="match status" value="1"/>
</dbReference>
<feature type="transmembrane region" description="Helical" evidence="12">
    <location>
        <begin position="290"/>
        <end position="313"/>
    </location>
</feature>
<feature type="transmembrane region" description="Helical" evidence="12">
    <location>
        <begin position="251"/>
        <end position="269"/>
    </location>
</feature>
<comment type="similarity">
    <text evidence="2 11">Belongs to the sodium:solute symporter (SSF) (TC 2.A.21) family.</text>
</comment>
<dbReference type="OMA" id="ERMGQVM"/>
<evidence type="ECO:0000256" key="3">
    <source>
        <dbReference type="ARBA" id="ARBA00022448"/>
    </source>
</evidence>
<evidence type="ECO:0000256" key="11">
    <source>
        <dbReference type="RuleBase" id="RU362091"/>
    </source>
</evidence>
<dbReference type="Proteomes" id="UP000007266">
    <property type="component" value="Linkage group 3"/>
</dbReference>
<evidence type="ECO:0000256" key="10">
    <source>
        <dbReference type="ARBA" id="ARBA00023201"/>
    </source>
</evidence>
<feature type="transmembrane region" description="Helical" evidence="12">
    <location>
        <begin position="419"/>
        <end position="444"/>
    </location>
</feature>
<evidence type="ECO:0000313" key="14">
    <source>
        <dbReference type="Proteomes" id="UP000007266"/>
    </source>
</evidence>
<feature type="transmembrane region" description="Helical" evidence="12">
    <location>
        <begin position="208"/>
        <end position="231"/>
    </location>
</feature>
<keyword evidence="10" id="KW-0739">Sodium transport</keyword>
<dbReference type="InterPro" id="IPR038377">
    <property type="entry name" value="Na/Glc_symporter_sf"/>
</dbReference>
<organism evidence="13 14">
    <name type="scientific">Tribolium castaneum</name>
    <name type="common">Red flour beetle</name>
    <dbReference type="NCBI Taxonomy" id="7070"/>
    <lineage>
        <taxon>Eukaryota</taxon>
        <taxon>Metazoa</taxon>
        <taxon>Ecdysozoa</taxon>
        <taxon>Arthropoda</taxon>
        <taxon>Hexapoda</taxon>
        <taxon>Insecta</taxon>
        <taxon>Pterygota</taxon>
        <taxon>Neoptera</taxon>
        <taxon>Endopterygota</taxon>
        <taxon>Coleoptera</taxon>
        <taxon>Polyphaga</taxon>
        <taxon>Cucujiformia</taxon>
        <taxon>Tenebrionidae</taxon>
        <taxon>Tenebrionidae incertae sedis</taxon>
        <taxon>Tribolium</taxon>
    </lineage>
</organism>